<reference evidence="6" key="1">
    <citation type="submission" date="2016-07" db="EMBL/GenBank/DDBJ databases">
        <title>Nontailed viruses are major unrecognized killers of bacteria in the ocean.</title>
        <authorList>
            <person name="Kauffman K."/>
            <person name="Hussain F."/>
            <person name="Yang J."/>
            <person name="Arevalo P."/>
            <person name="Brown J."/>
            <person name="Cutler M."/>
            <person name="Kelly L."/>
            <person name="Polz M.F."/>
        </authorList>
    </citation>
    <scope>NUCLEOTIDE SEQUENCE [LARGE SCALE GENOMIC DNA]</scope>
    <source>
        <strain evidence="6">10N.286.54.F3</strain>
    </source>
</reference>
<reference evidence="5 7" key="3">
    <citation type="submission" date="2017-11" db="EMBL/GenBank/DDBJ databases">
        <title>Population delineation of vibrios coincides with oyster pathogenicity.</title>
        <authorList>
            <person name="Bruto M."/>
            <person name="Labreuche Y."/>
            <person name="James A."/>
            <person name="Piel D."/>
            <person name="Chenivesse S."/>
            <person name="Petton B."/>
            <person name="Polz M.F."/>
            <person name="Le Roux F."/>
        </authorList>
    </citation>
    <scope>NUCLEOTIDE SEQUENCE [LARGE SCALE GENOMIC DNA]</scope>
    <source>
        <strain evidence="5 7">1F_55</strain>
    </source>
</reference>
<dbReference type="Proteomes" id="UP000235405">
    <property type="component" value="Unassembled WGS sequence"/>
</dbReference>
<evidence type="ECO:0000313" key="2">
    <source>
        <dbReference type="EMBL" id="MDP2488642.1"/>
    </source>
</evidence>
<reference evidence="1" key="5">
    <citation type="submission" date="2022-01" db="EMBL/GenBank/DDBJ databases">
        <title>Vibrio aestuarianus Clade A and Clade B isolates are associated with Pacific oyster (Crassostrea gigas) disease outbreaks across Ireland.</title>
        <authorList>
            <person name="Coyle N."/>
            <person name="O'Toole C."/>
            <person name="Thomas J.C.L."/>
            <person name="Ryder D."/>
            <person name="Cheslett D."/>
            <person name="Feist S."/>
            <person name="Bean T."/>
            <person name="Joseph A."/>
            <person name="Waina A."/>
            <person name="Feil E."/>
            <person name="Verner-Jeffreys D.W."/>
        </authorList>
    </citation>
    <scope>NUCLEOTIDE SEQUENCE</scope>
    <source>
        <strain evidence="1">S/17/14 A</strain>
    </source>
</reference>
<dbReference type="RefSeq" id="WP_017057425.1">
    <property type="nucleotide sequence ID" value="NZ_CAWNSC010000002.1"/>
</dbReference>
<evidence type="ECO:0000313" key="8">
    <source>
        <dbReference type="Proteomes" id="UP001177935"/>
    </source>
</evidence>
<dbReference type="EC" id="3.5.-.-" evidence="3"/>
<dbReference type="InterPro" id="IPR035959">
    <property type="entry name" value="RutC-like_sf"/>
</dbReference>
<dbReference type="AlphaFoldDB" id="A0A1C3IU14"/>
<comment type="caution">
    <text evidence="3">The sequence shown here is derived from an EMBL/GenBank/DDBJ whole genome shotgun (WGS) entry which is preliminary data.</text>
</comment>
<organism evidence="3 8">
    <name type="scientific">Vibrio splendidus</name>
    <dbReference type="NCBI Taxonomy" id="29497"/>
    <lineage>
        <taxon>Bacteria</taxon>
        <taxon>Pseudomonadati</taxon>
        <taxon>Pseudomonadota</taxon>
        <taxon>Gammaproteobacteria</taxon>
        <taxon>Vibrionales</taxon>
        <taxon>Vibrionaceae</taxon>
        <taxon>Vibrio</taxon>
    </lineage>
</organism>
<protein>
    <submittedName>
        <fullName evidence="3">RidA family protein</fullName>
        <ecNumber evidence="3">3.5.-.-</ecNumber>
    </submittedName>
</protein>
<accession>A0A1C3IU14</accession>
<dbReference type="Gene3D" id="3.30.1330.40">
    <property type="entry name" value="RutC-like"/>
    <property type="match status" value="1"/>
</dbReference>
<keyword evidence="3" id="KW-0378">Hydrolase</keyword>
<evidence type="ECO:0000313" key="6">
    <source>
        <dbReference type="Proteomes" id="UP000235405"/>
    </source>
</evidence>
<evidence type="ECO:0000313" key="4">
    <source>
        <dbReference type="EMBL" id="PMF17618.1"/>
    </source>
</evidence>
<dbReference type="Proteomes" id="UP000244080">
    <property type="component" value="Unassembled WGS sequence"/>
</dbReference>
<dbReference type="EMBL" id="JAUYVL010000004">
    <property type="protein sequence ID" value="MDP2501102.1"/>
    <property type="molecule type" value="Genomic_DNA"/>
</dbReference>
<dbReference type="InterPro" id="IPR006175">
    <property type="entry name" value="YjgF/YER057c/UK114"/>
</dbReference>
<dbReference type="GeneID" id="72396268"/>
<dbReference type="Pfam" id="PF01042">
    <property type="entry name" value="Ribonuc_L-PSP"/>
    <property type="match status" value="1"/>
</dbReference>
<dbReference type="CDD" id="cd00448">
    <property type="entry name" value="YjgF_YER057c_UK114_family"/>
    <property type="match status" value="1"/>
</dbReference>
<evidence type="ECO:0000313" key="7">
    <source>
        <dbReference type="Proteomes" id="UP000244080"/>
    </source>
</evidence>
<dbReference type="Proteomes" id="UP001177935">
    <property type="component" value="Unassembled WGS sequence"/>
</dbReference>
<name>A0A1C3IU14_VIBSP</name>
<dbReference type="SUPFAM" id="SSF55298">
    <property type="entry name" value="YjgF-like"/>
    <property type="match status" value="1"/>
</dbReference>
<proteinExistence type="predicted"/>
<dbReference type="Proteomes" id="UP001159663">
    <property type="component" value="Unassembled WGS sequence"/>
</dbReference>
<evidence type="ECO:0000313" key="3">
    <source>
        <dbReference type="EMBL" id="MDP2501102.1"/>
    </source>
</evidence>
<dbReference type="EMBL" id="JAKMYX010000042">
    <property type="protein sequence ID" value="MDH5921840.1"/>
    <property type="molecule type" value="Genomic_DNA"/>
</dbReference>
<gene>
    <name evidence="4" type="ORF">BCV19_18330</name>
    <name evidence="5" type="ORF">CWO36_12140</name>
    <name evidence="1" type="ORF">L8R85_12455</name>
    <name evidence="2" type="ORF">Q8W38_04810</name>
    <name evidence="3" type="ORF">Q8W42_10315</name>
</gene>
<evidence type="ECO:0000313" key="5">
    <source>
        <dbReference type="EMBL" id="PTP18896.1"/>
    </source>
</evidence>
<reference evidence="4" key="4">
    <citation type="journal article" date="2018" name="Nature">
        <title>A major lineage of non-tailed dsDNA viruses as unrecognized killers of marine bacteria.</title>
        <authorList>
            <person name="Kauffman K.M."/>
            <person name="Hussain F.A."/>
            <person name="Yang J."/>
            <person name="Arevalo P."/>
            <person name="Brown J.M."/>
            <person name="Chang W.K."/>
            <person name="VanInsberghe D."/>
            <person name="Elsherbini J."/>
            <person name="Sharma R.S."/>
            <person name="Cutler M.B."/>
            <person name="Kelly L."/>
            <person name="Polz M.F."/>
        </authorList>
    </citation>
    <scope>NUCLEOTIDE SEQUENCE</scope>
    <source>
        <strain evidence="4">10N.286.54.F3</strain>
    </source>
</reference>
<reference evidence="3" key="6">
    <citation type="submission" date="2023-07" db="EMBL/GenBank/DDBJ databases">
        <title>Genome content predicts the carbon catabolic preferences of heterotrophic bacteria.</title>
        <authorList>
            <person name="Gralka M."/>
        </authorList>
    </citation>
    <scope>NUCLEOTIDE SEQUENCE</scope>
    <source>
        <strain evidence="3">6E02</strain>
        <strain evidence="2">6E03</strain>
    </source>
</reference>
<dbReference type="EMBL" id="JAUYVK010000003">
    <property type="protein sequence ID" value="MDP2488642.1"/>
    <property type="molecule type" value="Genomic_DNA"/>
</dbReference>
<dbReference type="GO" id="GO:0016787">
    <property type="term" value="F:hydrolase activity"/>
    <property type="evidence" value="ECO:0007669"/>
    <property type="project" value="UniProtKB-KW"/>
</dbReference>
<evidence type="ECO:0000313" key="1">
    <source>
        <dbReference type="EMBL" id="MDH5921840.1"/>
    </source>
</evidence>
<dbReference type="EMBL" id="PIGA01000017">
    <property type="protein sequence ID" value="PTP18896.1"/>
    <property type="molecule type" value="Genomic_DNA"/>
</dbReference>
<dbReference type="Proteomes" id="UP001177883">
    <property type="component" value="Unassembled WGS sequence"/>
</dbReference>
<sequence>MAIKQAFRNKNLPDMSNAFSWGLKLSEFSEVFFVTGHADCNPDFITQHPNDPVAQTRLILDQMKAFLEEAGFSVNDIVRTDWTFTNEVNSAQFEGIAHVWEEFLGDVEVKPATGTLRYVQRLGMPDMMVEYEMMLAR</sequence>
<dbReference type="EMBL" id="MCSW01000220">
    <property type="protein sequence ID" value="PMF17618.1"/>
    <property type="molecule type" value="Genomic_DNA"/>
</dbReference>
<reference evidence="4" key="2">
    <citation type="submission" date="2016-07" db="EMBL/GenBank/DDBJ databases">
        <authorList>
            <person name="Wan K."/>
            <person name="Booth B."/>
            <person name="Spirohn K."/>
            <person name="Hao T."/>
            <person name="Hu Y."/>
            <person name="Calderwood M."/>
            <person name="Hill D."/>
            <person name="Mohr S."/>
            <person name="Vidal M."/>
            <person name="Celniker S."/>
            <person name="Perrimon N."/>
        </authorList>
    </citation>
    <scope>NUCLEOTIDE SEQUENCE</scope>
    <source>
        <strain evidence="4">10N.286.54.F3</strain>
    </source>
</reference>